<dbReference type="InterPro" id="IPR009100">
    <property type="entry name" value="AcylCoA_DH/oxidase_NM_dom_sf"/>
</dbReference>
<dbReference type="Gene3D" id="1.10.540.10">
    <property type="entry name" value="Acyl-CoA dehydrogenase/oxidase, N-terminal domain"/>
    <property type="match status" value="1"/>
</dbReference>
<protein>
    <submittedName>
        <fullName evidence="8">Acyl-CoA dehydrogenase</fullName>
    </submittedName>
</protein>
<dbReference type="Gene3D" id="1.20.140.10">
    <property type="entry name" value="Butyryl-CoA Dehydrogenase, subunit A, domain 3"/>
    <property type="match status" value="1"/>
</dbReference>
<dbReference type="OrthoDB" id="9770681at2"/>
<dbReference type="Proteomes" id="UP000318405">
    <property type="component" value="Unassembled WGS sequence"/>
</dbReference>
<comment type="similarity">
    <text evidence="2">Belongs to the acyl-CoA dehydrogenase family.</text>
</comment>
<evidence type="ECO:0000256" key="3">
    <source>
        <dbReference type="ARBA" id="ARBA00022630"/>
    </source>
</evidence>
<evidence type="ECO:0000256" key="4">
    <source>
        <dbReference type="ARBA" id="ARBA00022827"/>
    </source>
</evidence>
<dbReference type="SUPFAM" id="SSF47203">
    <property type="entry name" value="Acyl-CoA dehydrogenase C-terminal domain-like"/>
    <property type="match status" value="1"/>
</dbReference>
<dbReference type="Pfam" id="PF02771">
    <property type="entry name" value="Acyl-CoA_dh_N"/>
    <property type="match status" value="1"/>
</dbReference>
<feature type="domain" description="Acyl-CoA dehydrogenase/oxidase N-terminal" evidence="7">
    <location>
        <begin position="6"/>
        <end position="118"/>
    </location>
</feature>
<sequence length="373" mass="40257">MDFQYSEEQRMLADSLRRYAAQGWSMETRRAAATSGQGYDERNWGVLRDMGVLGLIVPAEYEGYGENPASLLPVNIELGRALAGEPVVPGAVVSAAILTQHGSDAQKQQWLPKLASGEAILSLAYLEPAQRYATAPRDTRVEKTADGYRLNGQKAMVWYGAAARALFVSAVDGAGKASVFLVPTDAAGVSLKDYPTMDCQRAAELGLTDVQLPAEALVGAEGEAQAVLDTGMDYGIAALSAHAAGAMERLIEITADYLRTRKQFGQPLAKFQGLQHRVAEMVIQKERALSMACVAVSALTEPDAERRRRMISGAKVVIAEAGRFVGQQAVQLHGGMGMTAELEVGDYFKRLTLVDPLFGDMDFHVARFSEHMA</sequence>
<dbReference type="InterPro" id="IPR036250">
    <property type="entry name" value="AcylCo_DH-like_C"/>
</dbReference>
<dbReference type="InterPro" id="IPR009075">
    <property type="entry name" value="AcylCo_DH/oxidase_C"/>
</dbReference>
<accession>A0A556AYU0</accession>
<dbReference type="AlphaFoldDB" id="A0A556AYU0"/>
<evidence type="ECO:0000256" key="5">
    <source>
        <dbReference type="ARBA" id="ARBA00023002"/>
    </source>
</evidence>
<dbReference type="InterPro" id="IPR013786">
    <property type="entry name" value="AcylCoA_DH/ox_N"/>
</dbReference>
<dbReference type="GO" id="GO:0050660">
    <property type="term" value="F:flavin adenine dinucleotide binding"/>
    <property type="evidence" value="ECO:0007669"/>
    <property type="project" value="InterPro"/>
</dbReference>
<reference evidence="8 9" key="1">
    <citation type="submission" date="2019-07" db="EMBL/GenBank/DDBJ databases">
        <title>Qingshengfaniella alkalisoli gen. nov., sp. nov., isolated from saline soil.</title>
        <authorList>
            <person name="Xu L."/>
            <person name="Huang X.-X."/>
            <person name="Sun J.-Q."/>
        </authorList>
    </citation>
    <scope>NUCLEOTIDE SEQUENCE [LARGE SCALE GENOMIC DNA]</scope>
    <source>
        <strain evidence="8 9">DSM 27279</strain>
    </source>
</reference>
<evidence type="ECO:0000313" key="9">
    <source>
        <dbReference type="Proteomes" id="UP000318405"/>
    </source>
</evidence>
<comment type="cofactor">
    <cofactor evidence="1">
        <name>FAD</name>
        <dbReference type="ChEBI" id="CHEBI:57692"/>
    </cofactor>
</comment>
<evidence type="ECO:0000256" key="2">
    <source>
        <dbReference type="ARBA" id="ARBA00009347"/>
    </source>
</evidence>
<dbReference type="GO" id="GO:0003995">
    <property type="term" value="F:acyl-CoA dehydrogenase activity"/>
    <property type="evidence" value="ECO:0007669"/>
    <property type="project" value="TreeGrafter"/>
</dbReference>
<proteinExistence type="inferred from homology"/>
<dbReference type="PANTHER" id="PTHR43884">
    <property type="entry name" value="ACYL-COA DEHYDROGENASE"/>
    <property type="match status" value="1"/>
</dbReference>
<evidence type="ECO:0000256" key="1">
    <source>
        <dbReference type="ARBA" id="ARBA00001974"/>
    </source>
</evidence>
<evidence type="ECO:0000259" key="7">
    <source>
        <dbReference type="Pfam" id="PF02771"/>
    </source>
</evidence>
<evidence type="ECO:0000313" key="8">
    <source>
        <dbReference type="EMBL" id="TSH98114.1"/>
    </source>
</evidence>
<dbReference type="Pfam" id="PF00441">
    <property type="entry name" value="Acyl-CoA_dh_1"/>
    <property type="match status" value="1"/>
</dbReference>
<keyword evidence="5" id="KW-0560">Oxidoreductase</keyword>
<dbReference type="InterPro" id="IPR037069">
    <property type="entry name" value="AcylCoA_DH/ox_N_sf"/>
</dbReference>
<dbReference type="RefSeq" id="WP_143946996.1">
    <property type="nucleotide sequence ID" value="NZ_BAABMB010000004.1"/>
</dbReference>
<dbReference type="PANTHER" id="PTHR43884:SF20">
    <property type="entry name" value="ACYL-COA DEHYDROGENASE FADE28"/>
    <property type="match status" value="1"/>
</dbReference>
<dbReference type="InterPro" id="IPR046373">
    <property type="entry name" value="Acyl-CoA_Oxase/DH_mid-dom_sf"/>
</dbReference>
<keyword evidence="9" id="KW-1185">Reference proteome</keyword>
<dbReference type="CDD" id="cd00567">
    <property type="entry name" value="ACAD"/>
    <property type="match status" value="1"/>
</dbReference>
<dbReference type="EMBL" id="VLTJ01000007">
    <property type="protein sequence ID" value="TSH98114.1"/>
    <property type="molecule type" value="Genomic_DNA"/>
</dbReference>
<feature type="domain" description="Acyl-CoA dehydrogenase/oxidase C-terminal" evidence="6">
    <location>
        <begin position="230"/>
        <end position="360"/>
    </location>
</feature>
<dbReference type="SUPFAM" id="SSF56645">
    <property type="entry name" value="Acyl-CoA dehydrogenase NM domain-like"/>
    <property type="match status" value="1"/>
</dbReference>
<name>A0A556AYU0_9BURK</name>
<keyword evidence="3" id="KW-0285">Flavoprotein</keyword>
<organism evidence="8 9">
    <name type="scientific">Verticiella sediminum</name>
    <dbReference type="NCBI Taxonomy" id="1247510"/>
    <lineage>
        <taxon>Bacteria</taxon>
        <taxon>Pseudomonadati</taxon>
        <taxon>Pseudomonadota</taxon>
        <taxon>Betaproteobacteria</taxon>
        <taxon>Burkholderiales</taxon>
        <taxon>Alcaligenaceae</taxon>
        <taxon>Verticiella</taxon>
    </lineage>
</organism>
<evidence type="ECO:0000259" key="6">
    <source>
        <dbReference type="Pfam" id="PF00441"/>
    </source>
</evidence>
<keyword evidence="4" id="KW-0274">FAD</keyword>
<dbReference type="Gene3D" id="2.40.110.10">
    <property type="entry name" value="Butyryl-CoA Dehydrogenase, subunit A, domain 2"/>
    <property type="match status" value="1"/>
</dbReference>
<comment type="caution">
    <text evidence="8">The sequence shown here is derived from an EMBL/GenBank/DDBJ whole genome shotgun (WGS) entry which is preliminary data.</text>
</comment>
<gene>
    <name evidence="8" type="ORF">FOZ76_04835</name>
</gene>